<accession>A0A139AN49</accession>
<dbReference type="AlphaFoldDB" id="A0A139AN49"/>
<dbReference type="Proteomes" id="UP000070544">
    <property type="component" value="Unassembled WGS sequence"/>
</dbReference>
<name>A0A139AN49_GONPJ</name>
<evidence type="ECO:0000256" key="1">
    <source>
        <dbReference type="SAM" id="MobiDB-lite"/>
    </source>
</evidence>
<feature type="region of interest" description="Disordered" evidence="1">
    <location>
        <begin position="1"/>
        <end position="123"/>
    </location>
</feature>
<protein>
    <submittedName>
        <fullName evidence="2">Uncharacterized protein</fullName>
    </submittedName>
</protein>
<feature type="compositionally biased region" description="Basic and acidic residues" evidence="1">
    <location>
        <begin position="29"/>
        <end position="48"/>
    </location>
</feature>
<feature type="region of interest" description="Disordered" evidence="1">
    <location>
        <begin position="186"/>
        <end position="213"/>
    </location>
</feature>
<proteinExistence type="predicted"/>
<evidence type="ECO:0000313" key="2">
    <source>
        <dbReference type="EMBL" id="KXS17905.1"/>
    </source>
</evidence>
<feature type="compositionally biased region" description="Polar residues" evidence="1">
    <location>
        <begin position="87"/>
        <end position="123"/>
    </location>
</feature>
<organism evidence="2 3">
    <name type="scientific">Gonapodya prolifera (strain JEL478)</name>
    <name type="common">Monoblepharis prolifera</name>
    <dbReference type="NCBI Taxonomy" id="1344416"/>
    <lineage>
        <taxon>Eukaryota</taxon>
        <taxon>Fungi</taxon>
        <taxon>Fungi incertae sedis</taxon>
        <taxon>Chytridiomycota</taxon>
        <taxon>Chytridiomycota incertae sedis</taxon>
        <taxon>Monoblepharidomycetes</taxon>
        <taxon>Monoblepharidales</taxon>
        <taxon>Gonapodyaceae</taxon>
        <taxon>Gonapodya</taxon>
    </lineage>
</organism>
<keyword evidence="3" id="KW-1185">Reference proteome</keyword>
<gene>
    <name evidence="2" type="ORF">M427DRAFT_235117</name>
</gene>
<dbReference type="EMBL" id="KQ965744">
    <property type="protein sequence ID" value="KXS17905.1"/>
    <property type="molecule type" value="Genomic_DNA"/>
</dbReference>
<reference evidence="2 3" key="1">
    <citation type="journal article" date="2015" name="Genome Biol. Evol.">
        <title>Phylogenomic analyses indicate that early fungi evolved digesting cell walls of algal ancestors of land plants.</title>
        <authorList>
            <person name="Chang Y."/>
            <person name="Wang S."/>
            <person name="Sekimoto S."/>
            <person name="Aerts A.L."/>
            <person name="Choi C."/>
            <person name="Clum A."/>
            <person name="LaButti K.M."/>
            <person name="Lindquist E.A."/>
            <person name="Yee Ngan C."/>
            <person name="Ohm R.A."/>
            <person name="Salamov A.A."/>
            <person name="Grigoriev I.V."/>
            <person name="Spatafora J.W."/>
            <person name="Berbee M.L."/>
        </authorList>
    </citation>
    <scope>NUCLEOTIDE SEQUENCE [LARGE SCALE GENOMIC DNA]</scope>
    <source>
        <strain evidence="2 3">JEL478</strain>
    </source>
</reference>
<feature type="compositionally biased region" description="Basic and acidic residues" evidence="1">
    <location>
        <begin position="57"/>
        <end position="79"/>
    </location>
</feature>
<sequence length="213" mass="23755">MDGSTKQQKRKRGSVQRNNGDFGPQNVTRTDDSKKEEELQLMRRRMDELEAMVRGVLEQKDGRSEQDEMGHRNDNEHRTQNYVHGAASQNGAKQSTGIPPTAQALQLNGTSGQPSSHGTPSVSSDLEVECAALRAMNASLSAQLSAALANVAILRQKCTNHEAEAEGAKKVAAQIKALEEREKKVMEAEDAMRQREERLRRKQDETERVEKMM</sequence>
<evidence type="ECO:0000313" key="3">
    <source>
        <dbReference type="Proteomes" id="UP000070544"/>
    </source>
</evidence>